<protein>
    <submittedName>
        <fullName evidence="2">Uncharacterized protein</fullName>
    </submittedName>
</protein>
<reference evidence="2" key="1">
    <citation type="submission" date="2022-11" db="UniProtKB">
        <authorList>
            <consortium name="WormBaseParasite"/>
        </authorList>
    </citation>
    <scope>IDENTIFICATION</scope>
</reference>
<name>A0AC34QNU0_9BILA</name>
<proteinExistence type="predicted"/>
<organism evidence="1 2">
    <name type="scientific">Panagrolaimus sp. JU765</name>
    <dbReference type="NCBI Taxonomy" id="591449"/>
    <lineage>
        <taxon>Eukaryota</taxon>
        <taxon>Metazoa</taxon>
        <taxon>Ecdysozoa</taxon>
        <taxon>Nematoda</taxon>
        <taxon>Chromadorea</taxon>
        <taxon>Rhabditida</taxon>
        <taxon>Tylenchina</taxon>
        <taxon>Panagrolaimomorpha</taxon>
        <taxon>Panagrolaimoidea</taxon>
        <taxon>Panagrolaimidae</taxon>
        <taxon>Panagrolaimus</taxon>
    </lineage>
</organism>
<sequence length="106" mass="12178">MILIAKHQTCKTIKENLWTCTFHVNAHHLLKSLQPKIMLPSKLISLMLIPTPAAWSQTKSNVIPSAVNSVLWVNLMTVFFALHKKTDWCQPIFKMFEAIFLILFGE</sequence>
<evidence type="ECO:0000313" key="2">
    <source>
        <dbReference type="WBParaSite" id="JU765_v2.g17961.t1"/>
    </source>
</evidence>
<dbReference type="Proteomes" id="UP000887576">
    <property type="component" value="Unplaced"/>
</dbReference>
<dbReference type="WBParaSite" id="JU765_v2.g17961.t1">
    <property type="protein sequence ID" value="JU765_v2.g17961.t1"/>
    <property type="gene ID" value="JU765_v2.g17961"/>
</dbReference>
<evidence type="ECO:0000313" key="1">
    <source>
        <dbReference type="Proteomes" id="UP000887576"/>
    </source>
</evidence>
<accession>A0AC34QNU0</accession>